<evidence type="ECO:0000313" key="5">
    <source>
        <dbReference type="RefSeq" id="XP_022313203.1"/>
    </source>
</evidence>
<dbReference type="PANTHER" id="PTHR48081">
    <property type="entry name" value="AB HYDROLASE SUPERFAMILY PROTEIN C4A8.06C"/>
    <property type="match status" value="1"/>
</dbReference>
<evidence type="ECO:0000313" key="4">
    <source>
        <dbReference type="Proteomes" id="UP000694844"/>
    </source>
</evidence>
<feature type="domain" description="Alpha/beta hydrolase fold-3" evidence="3">
    <location>
        <begin position="248"/>
        <end position="404"/>
    </location>
</feature>
<dbReference type="GO" id="GO:0004061">
    <property type="term" value="F:arylformamidase activity"/>
    <property type="evidence" value="ECO:0007669"/>
    <property type="project" value="TreeGrafter"/>
</dbReference>
<organism evidence="4 5">
    <name type="scientific">Crassostrea virginica</name>
    <name type="common">Eastern oyster</name>
    <dbReference type="NCBI Taxonomy" id="6565"/>
    <lineage>
        <taxon>Eukaryota</taxon>
        <taxon>Metazoa</taxon>
        <taxon>Spiralia</taxon>
        <taxon>Lophotrochozoa</taxon>
        <taxon>Mollusca</taxon>
        <taxon>Bivalvia</taxon>
        <taxon>Autobranchia</taxon>
        <taxon>Pteriomorphia</taxon>
        <taxon>Ostreida</taxon>
        <taxon>Ostreoidea</taxon>
        <taxon>Ostreidae</taxon>
        <taxon>Crassostrea</taxon>
    </lineage>
</organism>
<evidence type="ECO:0000256" key="1">
    <source>
        <dbReference type="ARBA" id="ARBA00022801"/>
    </source>
</evidence>
<evidence type="ECO:0000259" key="3">
    <source>
        <dbReference type="Pfam" id="PF07859"/>
    </source>
</evidence>
<dbReference type="PANTHER" id="PTHR48081:SF33">
    <property type="entry name" value="KYNURENINE FORMAMIDASE"/>
    <property type="match status" value="1"/>
</dbReference>
<keyword evidence="1" id="KW-0378">Hydrolase</keyword>
<dbReference type="Proteomes" id="UP000694844">
    <property type="component" value="Chromosome 2"/>
</dbReference>
<dbReference type="Gene3D" id="3.40.50.1820">
    <property type="entry name" value="alpha/beta hydrolase"/>
    <property type="match status" value="2"/>
</dbReference>
<gene>
    <name evidence="5" type="primary">LOC111118169</name>
</gene>
<protein>
    <submittedName>
        <fullName evidence="5">Uncharacterized protein LOC111118169</fullName>
    </submittedName>
</protein>
<feature type="transmembrane region" description="Helical" evidence="2">
    <location>
        <begin position="171"/>
        <end position="188"/>
    </location>
</feature>
<feature type="transmembrane region" description="Helical" evidence="2">
    <location>
        <begin position="221"/>
        <end position="241"/>
    </location>
</feature>
<reference evidence="5" key="1">
    <citation type="submission" date="2025-08" db="UniProtKB">
        <authorList>
            <consortium name="RefSeq"/>
        </authorList>
    </citation>
    <scope>IDENTIFICATION</scope>
    <source>
        <tissue evidence="5">Whole sample</tissue>
    </source>
</reference>
<keyword evidence="2" id="KW-1133">Transmembrane helix</keyword>
<dbReference type="InterPro" id="IPR013094">
    <property type="entry name" value="AB_hydrolase_3"/>
</dbReference>
<accession>A0A8B8CBR5</accession>
<dbReference type="InterPro" id="IPR029058">
    <property type="entry name" value="AB_hydrolase_fold"/>
</dbReference>
<keyword evidence="2" id="KW-0472">Membrane</keyword>
<keyword evidence="4" id="KW-1185">Reference proteome</keyword>
<feature type="transmembrane region" description="Helical" evidence="2">
    <location>
        <begin position="130"/>
        <end position="151"/>
    </location>
</feature>
<dbReference type="Pfam" id="PF07859">
    <property type="entry name" value="Abhydrolase_3"/>
    <property type="match status" value="1"/>
</dbReference>
<feature type="transmembrane region" description="Helical" evidence="2">
    <location>
        <begin position="195"/>
        <end position="215"/>
    </location>
</feature>
<proteinExistence type="predicted"/>
<keyword evidence="2" id="KW-0812">Transmembrane</keyword>
<name>A0A8B8CBR5_CRAVI</name>
<evidence type="ECO:0000256" key="2">
    <source>
        <dbReference type="SAM" id="Phobius"/>
    </source>
</evidence>
<dbReference type="InterPro" id="IPR050300">
    <property type="entry name" value="GDXG_lipolytic_enzyme"/>
</dbReference>
<sequence>MEIGCQKKTCRGEYDILGDISYETPDNTSHKSVFDLYLPRRDADPTTLRPTPPIVVFVHGGGWRRGDKDTWKHFIFQDINLLAAFFYWCYGLYGNVGREFARRGVPCAVTSYPLTKLKTPWLLLELTTSYLGTVVFLGSLMSVLLLLLFVIDLWTSVFHALQFSLTLPDLLYGHLVFVNLVTLVVISLQRSKHGLPTYHVTSVWIAILSVFLAAIRFEHYLFFMFLTSFVIVQCFLLYLNLVSEDCSHEDQIAALSKCIKKVCDIGRKTRHYNNTSVYLIGHSAGGHLCSLIALRPEVLADVGVELTCLKGVVAISAVLHVEKLNTRALRPLYLHPTFGKDPDVWSSACPMSNLQNKVKSQMPHFLVITAEKDWHLHHEAAMFAEELGGWDVLRERVVFPRTTHLSIICHFDRECKVLNTSVASLCLQFIQQTSQLTSENEAAECDMCDTASEE</sequence>
<dbReference type="RefSeq" id="XP_022313203.1">
    <property type="nucleotide sequence ID" value="XM_022457495.1"/>
</dbReference>
<dbReference type="GeneID" id="111118169"/>
<dbReference type="OrthoDB" id="433474at2759"/>
<dbReference type="SUPFAM" id="SSF53474">
    <property type="entry name" value="alpha/beta-Hydrolases"/>
    <property type="match status" value="1"/>
</dbReference>
<dbReference type="AlphaFoldDB" id="A0A8B8CBR5"/>
<dbReference type="KEGG" id="cvn:111118169"/>